<evidence type="ECO:0000256" key="4">
    <source>
        <dbReference type="ARBA" id="ARBA00022475"/>
    </source>
</evidence>
<keyword evidence="3" id="KW-0813">Transport</keyword>
<evidence type="ECO:0000256" key="2">
    <source>
        <dbReference type="ARBA" id="ARBA00009617"/>
    </source>
</evidence>
<feature type="transmembrane region" description="Helical" evidence="8">
    <location>
        <begin position="318"/>
        <end position="338"/>
    </location>
</feature>
<dbReference type="GO" id="GO:0005886">
    <property type="term" value="C:plasma membrane"/>
    <property type="evidence" value="ECO:0007669"/>
    <property type="project" value="UniProtKB-SubCell"/>
</dbReference>
<proteinExistence type="inferred from homology"/>
<dbReference type="GO" id="GO:0015293">
    <property type="term" value="F:symporter activity"/>
    <property type="evidence" value="ECO:0007669"/>
    <property type="project" value="InterPro"/>
</dbReference>
<evidence type="ECO:0000256" key="6">
    <source>
        <dbReference type="ARBA" id="ARBA00022989"/>
    </source>
</evidence>
<keyword evidence="6 8" id="KW-1133">Transmembrane helix</keyword>
<comment type="similarity">
    <text evidence="2">Belongs to the sodium:galactoside symporter (TC 2.A.2) family.</text>
</comment>
<dbReference type="InterPro" id="IPR036259">
    <property type="entry name" value="MFS_trans_sf"/>
</dbReference>
<evidence type="ECO:0000256" key="5">
    <source>
        <dbReference type="ARBA" id="ARBA00022692"/>
    </source>
</evidence>
<dbReference type="PANTHER" id="PTHR11328">
    <property type="entry name" value="MAJOR FACILITATOR SUPERFAMILY DOMAIN-CONTAINING PROTEIN"/>
    <property type="match status" value="1"/>
</dbReference>
<keyword evidence="10" id="KW-1185">Reference proteome</keyword>
<protein>
    <submittedName>
        <fullName evidence="9">MFS transporter</fullName>
    </submittedName>
</protein>
<dbReference type="InterPro" id="IPR018043">
    <property type="entry name" value="Na/Gal_symport_CS"/>
</dbReference>
<dbReference type="PROSITE" id="PS00872">
    <property type="entry name" value="NA_GALACTOSIDE_SYMP"/>
    <property type="match status" value="1"/>
</dbReference>
<feature type="transmembrane region" description="Helical" evidence="8">
    <location>
        <begin position="385"/>
        <end position="410"/>
    </location>
</feature>
<evidence type="ECO:0000256" key="1">
    <source>
        <dbReference type="ARBA" id="ARBA00004651"/>
    </source>
</evidence>
<dbReference type="Gene3D" id="1.20.1250.20">
    <property type="entry name" value="MFS general substrate transporter like domains"/>
    <property type="match status" value="2"/>
</dbReference>
<feature type="transmembrane region" description="Helical" evidence="8">
    <location>
        <begin position="196"/>
        <end position="220"/>
    </location>
</feature>
<comment type="subcellular location">
    <subcellularLocation>
        <location evidence="1">Cell membrane</location>
        <topology evidence="1">Multi-pass membrane protein</topology>
    </subcellularLocation>
</comment>
<dbReference type="PANTHER" id="PTHR11328:SF24">
    <property type="entry name" value="MAJOR FACILITATOR SUPERFAMILY (MFS) PROFILE DOMAIN-CONTAINING PROTEIN"/>
    <property type="match status" value="1"/>
</dbReference>
<dbReference type="Pfam" id="PF13347">
    <property type="entry name" value="MFS_2"/>
    <property type="match status" value="1"/>
</dbReference>
<feature type="transmembrane region" description="Helical" evidence="8">
    <location>
        <begin position="33"/>
        <end position="50"/>
    </location>
</feature>
<dbReference type="GO" id="GO:0006814">
    <property type="term" value="P:sodium ion transport"/>
    <property type="evidence" value="ECO:0007669"/>
    <property type="project" value="InterPro"/>
</dbReference>
<dbReference type="EMBL" id="CP047593">
    <property type="protein sequence ID" value="QHI69147.1"/>
    <property type="molecule type" value="Genomic_DNA"/>
</dbReference>
<dbReference type="Proteomes" id="UP000464954">
    <property type="component" value="Chromosome"/>
</dbReference>
<dbReference type="KEGG" id="taer:GT409_06685"/>
<evidence type="ECO:0000256" key="3">
    <source>
        <dbReference type="ARBA" id="ARBA00022448"/>
    </source>
</evidence>
<evidence type="ECO:0000313" key="10">
    <source>
        <dbReference type="Proteomes" id="UP000464954"/>
    </source>
</evidence>
<feature type="transmembrane region" description="Helical" evidence="8">
    <location>
        <begin position="344"/>
        <end position="364"/>
    </location>
</feature>
<keyword evidence="4" id="KW-1003">Cell membrane</keyword>
<dbReference type="RefSeq" id="WP_160628173.1">
    <property type="nucleotide sequence ID" value="NZ_CP047593.1"/>
</dbReference>
<evidence type="ECO:0000256" key="7">
    <source>
        <dbReference type="ARBA" id="ARBA00023136"/>
    </source>
</evidence>
<name>A0A6P1M5L5_9BACT</name>
<feature type="transmembrane region" description="Helical" evidence="8">
    <location>
        <begin position="125"/>
        <end position="146"/>
    </location>
</feature>
<evidence type="ECO:0000256" key="8">
    <source>
        <dbReference type="SAM" id="Phobius"/>
    </source>
</evidence>
<dbReference type="CDD" id="cd17332">
    <property type="entry name" value="MFS_MelB_like"/>
    <property type="match status" value="1"/>
</dbReference>
<keyword evidence="7 8" id="KW-0472">Membrane</keyword>
<evidence type="ECO:0000313" key="9">
    <source>
        <dbReference type="EMBL" id="QHI69147.1"/>
    </source>
</evidence>
<feature type="transmembrane region" description="Helical" evidence="8">
    <location>
        <begin position="284"/>
        <end position="311"/>
    </location>
</feature>
<dbReference type="GO" id="GO:0008643">
    <property type="term" value="P:carbohydrate transport"/>
    <property type="evidence" value="ECO:0007669"/>
    <property type="project" value="InterPro"/>
</dbReference>
<sequence>MTQKHPAHKAPQSERVSLKTRIGWGFGGLADNYIMNVLNAVFLVLYVQYFKMPPMLAGAALAIPRIFDAVTDPLIGNISDNTRSRWGRRRPYIVVGAILSAILLPLFWTPLGLSTVSNTEWWRNIPFLYVVVLGLVYALTYTLYVVPYTALGYELTNDYDERTRVLAWRMYIGLFGSLTVPLVYRLCQLDSFGNEARGAVIVSMCMGILIIGSGLIPAWVCREREDGQHQETIRFFSAIKVTMTNIPFVIMLIAYLIIIIGLFSALSLLSFLNIYYICGGNKDFAGVIIAGSGILMALVAYGSMFLVAAVASRIGKKTAMMVGLGFALAGALGDLIALDPRWPMAQFITNIIAGMGLQGCWLMVSSMVADICDEDELKTGLRREGMFGAVNGFALKAALGLTALIGAFLLENSGFNAETVDRFEADTIAQVIEPPRTWSIEDEHFAEAAKIFDQAAKRFELIADDKSAVKSGNRWTLFWRLIRGEAVYYRWYDFEKDVQDWLAEVQLFSERTDADTEKKLNAYAGRVHEQFFQSLEKQHSVAKLMKKQVVFFRAGGFVLALVLFCFYPITRSRAEKTRRILDERTLSSE</sequence>
<organism evidence="9 10">
    <name type="scientific">Tichowtungia aerotolerans</name>
    <dbReference type="NCBI Taxonomy" id="2697043"/>
    <lineage>
        <taxon>Bacteria</taxon>
        <taxon>Pseudomonadati</taxon>
        <taxon>Kiritimatiellota</taxon>
        <taxon>Tichowtungiia</taxon>
        <taxon>Tichowtungiales</taxon>
        <taxon>Tichowtungiaceae</taxon>
        <taxon>Tichowtungia</taxon>
    </lineage>
</organism>
<dbReference type="AlphaFoldDB" id="A0A6P1M5L5"/>
<accession>A0A6P1M5L5</accession>
<feature type="transmembrane region" description="Helical" evidence="8">
    <location>
        <begin position="248"/>
        <end position="272"/>
    </location>
</feature>
<feature type="transmembrane region" description="Helical" evidence="8">
    <location>
        <begin position="166"/>
        <end position="184"/>
    </location>
</feature>
<feature type="transmembrane region" description="Helical" evidence="8">
    <location>
        <begin position="92"/>
        <end position="113"/>
    </location>
</feature>
<reference evidence="9 10" key="1">
    <citation type="submission" date="2020-01" db="EMBL/GenBank/DDBJ databases">
        <title>Ponticoccus aerotolerans gen. nov., sp. nov., an anaerobic bacterium and proposal of Ponticoccusceae fam. nov., Ponticoccusles ord. nov. and Ponticoccuse classis nov. in the phylum Kiritimatiellaeota.</title>
        <authorList>
            <person name="Zhou L.Y."/>
            <person name="Du Z.J."/>
        </authorList>
    </citation>
    <scope>NUCLEOTIDE SEQUENCE [LARGE SCALE GENOMIC DNA]</scope>
    <source>
        <strain evidence="9 10">S-5007</strain>
    </source>
</reference>
<gene>
    <name evidence="9" type="ORF">GT409_06685</name>
</gene>
<feature type="transmembrane region" description="Helical" evidence="8">
    <location>
        <begin position="550"/>
        <end position="569"/>
    </location>
</feature>
<dbReference type="SUPFAM" id="SSF103473">
    <property type="entry name" value="MFS general substrate transporter"/>
    <property type="match status" value="1"/>
</dbReference>
<dbReference type="InterPro" id="IPR039672">
    <property type="entry name" value="MFS_2"/>
</dbReference>
<keyword evidence="5 8" id="KW-0812">Transmembrane</keyword>